<evidence type="ECO:0000313" key="4">
    <source>
        <dbReference type="Proteomes" id="UP000727907"/>
    </source>
</evidence>
<keyword evidence="2" id="KW-0812">Transmembrane</keyword>
<feature type="compositionally biased region" description="Basic and acidic residues" evidence="1">
    <location>
        <begin position="299"/>
        <end position="373"/>
    </location>
</feature>
<evidence type="ECO:0000313" key="3">
    <source>
        <dbReference type="EMBL" id="MBU8874448.1"/>
    </source>
</evidence>
<feature type="transmembrane region" description="Helical" evidence="2">
    <location>
        <begin position="44"/>
        <end position="62"/>
    </location>
</feature>
<accession>A0ABS6IIM0</accession>
<feature type="region of interest" description="Disordered" evidence="1">
    <location>
        <begin position="160"/>
        <end position="179"/>
    </location>
</feature>
<evidence type="ECO:0000256" key="1">
    <source>
        <dbReference type="SAM" id="MobiDB-lite"/>
    </source>
</evidence>
<feature type="compositionally biased region" description="Low complexity" evidence="1">
    <location>
        <begin position="73"/>
        <end position="85"/>
    </location>
</feature>
<sequence length="373" mass="40036">MDKTKAGSTPIALRVLKELVLPLAGGVAYGAVVAQAKQMPLDGVTAGGVAFFCILAAQGLVLRATRTARREQTAPAAVSALAPEPLKLPPPEKAPEKEPEPAPVLIATPTVEPIVEPAAKPVEEPASVPVPALVPEPAAKPAPKPANDFVSIRVGIEELKEQGALPEPEPEKPEDGQRPLFRNLAHAPTKRTPVEALAPKQLLDLKMPYQAVLNAAVNFEREVKRHADMADDRTVPLESLFEEPRLNLSKDRLRQLDTLRRIRNNILHGFETLVDPVEAAALVAAFDRAASWFDPASIEPEKAATTEPEKPPKDESEKAATDEPEKPTQDESEKPATDVSEKPSQDESERLAKDGPEGSAKGEPEKEADAAKS</sequence>
<organism evidence="3 4">
    <name type="scientific">Reyranella humidisoli</name>
    <dbReference type="NCBI Taxonomy" id="2849149"/>
    <lineage>
        <taxon>Bacteria</taxon>
        <taxon>Pseudomonadati</taxon>
        <taxon>Pseudomonadota</taxon>
        <taxon>Alphaproteobacteria</taxon>
        <taxon>Hyphomicrobiales</taxon>
        <taxon>Reyranellaceae</taxon>
        <taxon>Reyranella</taxon>
    </lineage>
</organism>
<comment type="caution">
    <text evidence="3">The sequence shown here is derived from an EMBL/GenBank/DDBJ whole genome shotgun (WGS) entry which is preliminary data.</text>
</comment>
<keyword evidence="4" id="KW-1185">Reference proteome</keyword>
<gene>
    <name evidence="3" type="ORF">KQ910_11800</name>
</gene>
<keyword evidence="2" id="KW-0472">Membrane</keyword>
<reference evidence="3 4" key="1">
    <citation type="submission" date="2021-06" db="EMBL/GenBank/DDBJ databases">
        <authorList>
            <person name="Lee D.H."/>
        </authorList>
    </citation>
    <scope>NUCLEOTIDE SEQUENCE [LARGE SCALE GENOMIC DNA]</scope>
    <source>
        <strain evidence="3 4">MMS21-HV4-11</strain>
    </source>
</reference>
<dbReference type="EMBL" id="JAHOPB010000001">
    <property type="protein sequence ID" value="MBU8874448.1"/>
    <property type="molecule type" value="Genomic_DNA"/>
</dbReference>
<dbReference type="RefSeq" id="WP_216959966.1">
    <property type="nucleotide sequence ID" value="NZ_JAHOPB010000001.1"/>
</dbReference>
<name>A0ABS6IIM0_9HYPH</name>
<evidence type="ECO:0008006" key="5">
    <source>
        <dbReference type="Google" id="ProtNLM"/>
    </source>
</evidence>
<feature type="region of interest" description="Disordered" evidence="1">
    <location>
        <begin position="298"/>
        <end position="373"/>
    </location>
</feature>
<dbReference type="Proteomes" id="UP000727907">
    <property type="component" value="Unassembled WGS sequence"/>
</dbReference>
<feature type="transmembrane region" description="Helical" evidence="2">
    <location>
        <begin position="12"/>
        <end position="32"/>
    </location>
</feature>
<evidence type="ECO:0000256" key="2">
    <source>
        <dbReference type="SAM" id="Phobius"/>
    </source>
</evidence>
<protein>
    <recommendedName>
        <fullName evidence="5">DUF4145 domain-containing protein</fullName>
    </recommendedName>
</protein>
<keyword evidence="2" id="KW-1133">Transmembrane helix</keyword>
<feature type="region of interest" description="Disordered" evidence="1">
    <location>
        <begin position="73"/>
        <end position="100"/>
    </location>
</feature>
<proteinExistence type="predicted"/>